<feature type="region of interest" description="Disordered" evidence="1">
    <location>
        <begin position="369"/>
        <end position="418"/>
    </location>
</feature>
<sequence>TIASNGEPCRIWTYPPTVAFIGANRLPPRHTTSTVGSNTASVLGQGQHLTNSYPSATTTPFTTNSDCVYTLQSTCEVFELPNKWTTAISSYEQSHGPNNTIDSQLRTRNFGSGSQTGFPSNVSVYTCLICSTGHTATRFCVWCYTSGSAATSHSHDKAFFVTDSDLLILLPANPEVSANLWTIRRNVFGTIWYTHKATGQRTHVKPNPSAVLRSEGLPARWAEHKSPEGRVYFFNGMTGASRWDRPPGSLPNGWKELRTPDMILFYVNEALGLSTWDRPGEPPKPNRSPAQSPASKSSKPKSAAVVKSASTVGAIDSTRAVVAPKPAGALKAAGGGMSKMFGKLGNARNIMKVAKLGMKLAEGDFEGAAESGLEGDEDGDEDGDDEEELDQEQEEEAVETDEVGPGEAGVDDSLSQPTQPFQQTAYHEQPMAHHPVSDQTAYVQPAYEQQAYEQPLYGQPVGEQPLYSQPVYEQPVYEQPMPLTQQSGFEHGQPALSPGQEGYPPEILQQNFQQQPHIVEHQVLCEQTTTFPPLHNEQPIIYEQTDTYLQSSYQQPTVPISSPEAYDQPYLPGGEQTIVQPQEILAPASIPEQPGFMEQQQQQQQQLQHTEGLTTAPLAEPVVITSGGMSQQSAIPMNFQGPLPPEAMNATCGPSEEPAPDQFQVYANPGSDMKALPSVSVIPQPDQMASIEPSAETFHNPSLQPLTPEPVTMNEAGLPVGAHPISVTPTWIGL</sequence>
<proteinExistence type="predicted"/>
<feature type="region of interest" description="Disordered" evidence="1">
    <location>
        <begin position="484"/>
        <end position="505"/>
    </location>
</feature>
<dbReference type="Gene3D" id="2.20.70.10">
    <property type="match status" value="2"/>
</dbReference>
<dbReference type="PANTHER" id="PTHR11864">
    <property type="entry name" value="PRE-MRNA-PROCESSING PROTEIN PRP40"/>
    <property type="match status" value="1"/>
</dbReference>
<dbReference type="PROSITE" id="PS01159">
    <property type="entry name" value="WW_DOMAIN_1"/>
    <property type="match status" value="2"/>
</dbReference>
<dbReference type="GO" id="GO:0071004">
    <property type="term" value="C:U2-type prespliceosome"/>
    <property type="evidence" value="ECO:0007669"/>
    <property type="project" value="TreeGrafter"/>
</dbReference>
<feature type="non-terminal residue" evidence="3">
    <location>
        <position position="734"/>
    </location>
</feature>
<dbReference type="PROSITE" id="PS50020">
    <property type="entry name" value="WW_DOMAIN_2"/>
    <property type="match status" value="2"/>
</dbReference>
<protein>
    <recommendedName>
        <fullName evidence="2">WW domain-containing protein</fullName>
    </recommendedName>
</protein>
<dbReference type="Pfam" id="PF00397">
    <property type="entry name" value="WW"/>
    <property type="match status" value="1"/>
</dbReference>
<name>A0AA35MGD9_9HYPO</name>
<dbReference type="EMBL" id="CABFNP030001281">
    <property type="protein sequence ID" value="CAI6096079.1"/>
    <property type="molecule type" value="Genomic_DNA"/>
</dbReference>
<feature type="domain" description="WW" evidence="2">
    <location>
        <begin position="215"/>
        <end position="248"/>
    </location>
</feature>
<feature type="compositionally biased region" description="Low complexity" evidence="1">
    <location>
        <begin position="288"/>
        <end position="303"/>
    </location>
</feature>
<dbReference type="GO" id="GO:0003723">
    <property type="term" value="F:RNA binding"/>
    <property type="evidence" value="ECO:0007669"/>
    <property type="project" value="TreeGrafter"/>
</dbReference>
<feature type="domain" description="WW" evidence="2">
    <location>
        <begin position="248"/>
        <end position="281"/>
    </location>
</feature>
<organism evidence="3 4">
    <name type="scientific">Clonostachys chloroleuca</name>
    <dbReference type="NCBI Taxonomy" id="1926264"/>
    <lineage>
        <taxon>Eukaryota</taxon>
        <taxon>Fungi</taxon>
        <taxon>Dikarya</taxon>
        <taxon>Ascomycota</taxon>
        <taxon>Pezizomycotina</taxon>
        <taxon>Sordariomycetes</taxon>
        <taxon>Hypocreomycetidae</taxon>
        <taxon>Hypocreales</taxon>
        <taxon>Bionectriaceae</taxon>
        <taxon>Clonostachys</taxon>
    </lineage>
</organism>
<dbReference type="AlphaFoldDB" id="A0AA35MGD9"/>
<feature type="non-terminal residue" evidence="3">
    <location>
        <position position="1"/>
    </location>
</feature>
<dbReference type="InterPro" id="IPR036020">
    <property type="entry name" value="WW_dom_sf"/>
</dbReference>
<dbReference type="Proteomes" id="UP001160390">
    <property type="component" value="Unassembled WGS sequence"/>
</dbReference>
<dbReference type="SUPFAM" id="SSF51045">
    <property type="entry name" value="WW domain"/>
    <property type="match status" value="2"/>
</dbReference>
<reference evidence="3" key="1">
    <citation type="submission" date="2023-01" db="EMBL/GenBank/DDBJ databases">
        <authorList>
            <person name="Piombo E."/>
        </authorList>
    </citation>
    <scope>NUCLEOTIDE SEQUENCE</scope>
</reference>
<gene>
    <name evidence="3" type="ORF">CCHLO57077_00010475</name>
</gene>
<feature type="region of interest" description="Disordered" evidence="1">
    <location>
        <begin position="276"/>
        <end position="303"/>
    </location>
</feature>
<dbReference type="CDD" id="cd00201">
    <property type="entry name" value="WW"/>
    <property type="match status" value="2"/>
</dbReference>
<comment type="caution">
    <text evidence="3">The sequence shown here is derived from an EMBL/GenBank/DDBJ whole genome shotgun (WGS) entry which is preliminary data.</text>
</comment>
<dbReference type="PANTHER" id="PTHR11864:SF0">
    <property type="entry name" value="PRP40 PRE-MRNA PROCESSING FACTOR 40 HOMOLOG A (YEAST)"/>
    <property type="match status" value="1"/>
</dbReference>
<evidence type="ECO:0000313" key="3">
    <source>
        <dbReference type="EMBL" id="CAI6096079.1"/>
    </source>
</evidence>
<keyword evidence="4" id="KW-1185">Reference proteome</keyword>
<dbReference type="GO" id="GO:0005685">
    <property type="term" value="C:U1 snRNP"/>
    <property type="evidence" value="ECO:0007669"/>
    <property type="project" value="TreeGrafter"/>
</dbReference>
<accession>A0AA35MGD9</accession>
<evidence type="ECO:0000259" key="2">
    <source>
        <dbReference type="PROSITE" id="PS50020"/>
    </source>
</evidence>
<feature type="compositionally biased region" description="Acidic residues" evidence="1">
    <location>
        <begin position="369"/>
        <end position="404"/>
    </location>
</feature>
<dbReference type="InterPro" id="IPR001202">
    <property type="entry name" value="WW_dom"/>
</dbReference>
<evidence type="ECO:0000313" key="4">
    <source>
        <dbReference type="Proteomes" id="UP001160390"/>
    </source>
</evidence>
<evidence type="ECO:0000256" key="1">
    <source>
        <dbReference type="SAM" id="MobiDB-lite"/>
    </source>
</evidence>
<dbReference type="SMART" id="SM00456">
    <property type="entry name" value="WW"/>
    <property type="match status" value="3"/>
</dbReference>
<dbReference type="GO" id="GO:0045292">
    <property type="term" value="P:mRNA cis splicing, via spliceosome"/>
    <property type="evidence" value="ECO:0007669"/>
    <property type="project" value="InterPro"/>
</dbReference>
<dbReference type="InterPro" id="IPR039726">
    <property type="entry name" value="Prp40-like"/>
</dbReference>